<evidence type="ECO:0000256" key="1">
    <source>
        <dbReference type="ARBA" id="ARBA00022679"/>
    </source>
</evidence>
<dbReference type="InterPro" id="IPR003673">
    <property type="entry name" value="CoA-Trfase_fam_III"/>
</dbReference>
<reference evidence="2 3" key="1">
    <citation type="submission" date="2016-03" db="EMBL/GenBank/DDBJ databases">
        <title>Deep-sea bacteria in the southern Pacific.</title>
        <authorList>
            <person name="Tang K."/>
        </authorList>
    </citation>
    <scope>NUCLEOTIDE SEQUENCE [LARGE SCALE GENOMIC DNA]</scope>
    <source>
        <strain evidence="2 3">JLT2016</strain>
    </source>
</reference>
<gene>
    <name evidence="2" type="ORF">Ga0080559_TMP3779</name>
</gene>
<dbReference type="InterPro" id="IPR023606">
    <property type="entry name" value="CoA-Trfase_III_dom_1_sf"/>
</dbReference>
<evidence type="ECO:0000313" key="2">
    <source>
        <dbReference type="EMBL" id="APX24575.1"/>
    </source>
</evidence>
<keyword evidence="1 2" id="KW-0808">Transferase</keyword>
<dbReference type="InterPro" id="IPR044855">
    <property type="entry name" value="CoA-Trfase_III_dom3_sf"/>
</dbReference>
<dbReference type="Gene3D" id="3.40.50.10540">
    <property type="entry name" value="Crotonobetainyl-coa:carnitine coa-transferase, domain 1"/>
    <property type="match status" value="1"/>
</dbReference>
<sequence length="380" mass="40322">MSLPLAGVTVVDFSRILSGPYATMILADLGAAVIKVERPGRGDGARALPPLKDGKSAYFATLNRGKRSIALDFEDETDRALLDRILARADVVVENFRPGVLARHGLDWETLHTRFPALIHASVSGYGQTGPDAKRPSYDAVAQARGGMMAMTGAPGTPARAGGSVAELAGGMFLAHGVLAALYDRARSGTGRRIDVGLLDAQIAMMEQAVTQAAVGPAPEAAGTRHPLIAPSEAVAASDGPFVVSAGTDAQFERLCMCLQLPLSDDPRFVDNAARLAHARLLKRLIEAATLEHPRSYWLSRLTAAGVPCAPIQDMAQVLKDPQLMARNMIVDVLDRFGRATFKAPGNPIKISGMEDRPARPAAPELDGNRADILRWLGDG</sequence>
<protein>
    <submittedName>
        <fullName evidence="2">CoA:oxalate CoA-transferase</fullName>
        <ecNumber evidence="2">2.8.3.19</ecNumber>
    </submittedName>
</protein>
<dbReference type="PANTHER" id="PTHR48207:SF3">
    <property type="entry name" value="SUCCINATE--HYDROXYMETHYLGLUTARATE COA-TRANSFERASE"/>
    <property type="match status" value="1"/>
</dbReference>
<dbReference type="Pfam" id="PF02515">
    <property type="entry name" value="CoA_transf_3"/>
    <property type="match status" value="1"/>
</dbReference>
<dbReference type="InterPro" id="IPR050483">
    <property type="entry name" value="CoA-transferase_III_domain"/>
</dbReference>
<dbReference type="STRING" id="1229727.Ga0080559_TMP3779"/>
<dbReference type="EC" id="2.8.3.19" evidence="2"/>
<dbReference type="RefSeq" id="WP_076624399.1">
    <property type="nucleotide sequence ID" value="NZ_BMEW01000001.1"/>
</dbReference>
<dbReference type="GO" id="GO:0008410">
    <property type="term" value="F:CoA-transferase activity"/>
    <property type="evidence" value="ECO:0007669"/>
    <property type="project" value="TreeGrafter"/>
</dbReference>
<dbReference type="PANTHER" id="PTHR48207">
    <property type="entry name" value="SUCCINATE--HYDROXYMETHYLGLUTARATE COA-TRANSFERASE"/>
    <property type="match status" value="1"/>
</dbReference>
<dbReference type="KEGG" id="tpro:Ga0080559_TMP3779"/>
<dbReference type="AlphaFoldDB" id="A0A1U7D939"/>
<name>A0A1U7D939_9RHOB</name>
<dbReference type="EMBL" id="CP014796">
    <property type="protein sequence ID" value="APX24575.1"/>
    <property type="molecule type" value="Genomic_DNA"/>
</dbReference>
<dbReference type="OrthoDB" id="7208981at2"/>
<dbReference type="Gene3D" id="3.30.1540.10">
    <property type="entry name" value="formyl-coa transferase, domain 3"/>
    <property type="match status" value="1"/>
</dbReference>
<accession>A0A1U7D939</accession>
<dbReference type="Proteomes" id="UP000186559">
    <property type="component" value="Chromosome"/>
</dbReference>
<keyword evidence="3" id="KW-1185">Reference proteome</keyword>
<organism evidence="2 3">
    <name type="scientific">Salipiger profundus</name>
    <dbReference type="NCBI Taxonomy" id="1229727"/>
    <lineage>
        <taxon>Bacteria</taxon>
        <taxon>Pseudomonadati</taxon>
        <taxon>Pseudomonadota</taxon>
        <taxon>Alphaproteobacteria</taxon>
        <taxon>Rhodobacterales</taxon>
        <taxon>Roseobacteraceae</taxon>
        <taxon>Salipiger</taxon>
    </lineage>
</organism>
<proteinExistence type="predicted"/>
<dbReference type="SUPFAM" id="SSF89796">
    <property type="entry name" value="CoA-transferase family III (CaiB/BaiF)"/>
    <property type="match status" value="1"/>
</dbReference>
<evidence type="ECO:0000313" key="3">
    <source>
        <dbReference type="Proteomes" id="UP000186559"/>
    </source>
</evidence>